<dbReference type="Proteomes" id="UP000198615">
    <property type="component" value="Unassembled WGS sequence"/>
</dbReference>
<dbReference type="AlphaFoldDB" id="A0A8G2BKC1"/>
<feature type="domain" description="Ribosome maturation factor RimM PRC barrel" evidence="8">
    <location>
        <begin position="105"/>
        <end position="171"/>
    </location>
</feature>
<dbReference type="NCBIfam" id="TIGR02273">
    <property type="entry name" value="16S_RimM"/>
    <property type="match status" value="1"/>
</dbReference>
<keyword evidence="3 5" id="KW-0698">rRNA processing</keyword>
<evidence type="ECO:0000259" key="7">
    <source>
        <dbReference type="Pfam" id="PF01782"/>
    </source>
</evidence>
<feature type="compositionally biased region" description="Basic and acidic residues" evidence="6">
    <location>
        <begin position="176"/>
        <end position="187"/>
    </location>
</feature>
<evidence type="ECO:0000256" key="6">
    <source>
        <dbReference type="SAM" id="MobiDB-lite"/>
    </source>
</evidence>
<dbReference type="Pfam" id="PF24986">
    <property type="entry name" value="PRC_RimM"/>
    <property type="match status" value="1"/>
</dbReference>
<dbReference type="SUPFAM" id="SSF50447">
    <property type="entry name" value="Translation proteins"/>
    <property type="match status" value="1"/>
</dbReference>
<comment type="domain">
    <text evidence="5">The PRC barrel domain binds ribosomal protein uS19.</text>
</comment>
<protein>
    <recommendedName>
        <fullName evidence="5">Ribosome maturation factor RimM</fullName>
    </recommendedName>
</protein>
<evidence type="ECO:0000313" key="10">
    <source>
        <dbReference type="Proteomes" id="UP000198615"/>
    </source>
</evidence>
<keyword evidence="2 5" id="KW-0690">Ribosome biogenesis</keyword>
<dbReference type="InterPro" id="IPR011961">
    <property type="entry name" value="RimM"/>
</dbReference>
<dbReference type="Gene3D" id="2.40.30.60">
    <property type="entry name" value="RimM"/>
    <property type="match status" value="1"/>
</dbReference>
<dbReference type="GO" id="GO:0042274">
    <property type="term" value="P:ribosomal small subunit biogenesis"/>
    <property type="evidence" value="ECO:0007669"/>
    <property type="project" value="UniProtKB-UniRule"/>
</dbReference>
<feature type="region of interest" description="Disordered" evidence="6">
    <location>
        <begin position="164"/>
        <end position="194"/>
    </location>
</feature>
<name>A0A8G2BKC1_9PROT</name>
<dbReference type="PANTHER" id="PTHR33692">
    <property type="entry name" value="RIBOSOME MATURATION FACTOR RIMM"/>
    <property type="match status" value="1"/>
</dbReference>
<dbReference type="InterPro" id="IPR036976">
    <property type="entry name" value="RimM_N_sf"/>
</dbReference>
<evidence type="ECO:0000256" key="5">
    <source>
        <dbReference type="HAMAP-Rule" id="MF_00014"/>
    </source>
</evidence>
<comment type="subcellular location">
    <subcellularLocation>
        <location evidence="5">Cytoplasm</location>
    </subcellularLocation>
</comment>
<evidence type="ECO:0000256" key="3">
    <source>
        <dbReference type="ARBA" id="ARBA00022552"/>
    </source>
</evidence>
<dbReference type="GO" id="GO:0043022">
    <property type="term" value="F:ribosome binding"/>
    <property type="evidence" value="ECO:0007669"/>
    <property type="project" value="InterPro"/>
</dbReference>
<evidence type="ECO:0000313" key="9">
    <source>
        <dbReference type="EMBL" id="SDF77198.1"/>
    </source>
</evidence>
<evidence type="ECO:0000256" key="4">
    <source>
        <dbReference type="ARBA" id="ARBA00023186"/>
    </source>
</evidence>
<comment type="similarity">
    <text evidence="5">Belongs to the RimM family.</text>
</comment>
<comment type="caution">
    <text evidence="9">The sequence shown here is derived from an EMBL/GenBank/DDBJ whole genome shotgun (WGS) entry which is preliminary data.</text>
</comment>
<dbReference type="InterPro" id="IPR002676">
    <property type="entry name" value="RimM_N"/>
</dbReference>
<dbReference type="EMBL" id="FNBW01000006">
    <property type="protein sequence ID" value="SDF77198.1"/>
    <property type="molecule type" value="Genomic_DNA"/>
</dbReference>
<dbReference type="Gene3D" id="2.30.30.240">
    <property type="entry name" value="PRC-barrel domain"/>
    <property type="match status" value="1"/>
</dbReference>
<dbReference type="InterPro" id="IPR056792">
    <property type="entry name" value="PRC_RimM"/>
</dbReference>
<evidence type="ECO:0000256" key="2">
    <source>
        <dbReference type="ARBA" id="ARBA00022517"/>
    </source>
</evidence>
<dbReference type="HAMAP" id="MF_00014">
    <property type="entry name" value="Ribosome_mat_RimM"/>
    <property type="match status" value="1"/>
</dbReference>
<dbReference type="SUPFAM" id="SSF50346">
    <property type="entry name" value="PRC-barrel domain"/>
    <property type="match status" value="1"/>
</dbReference>
<keyword evidence="4 5" id="KW-0143">Chaperone</keyword>
<dbReference type="GO" id="GO:0006364">
    <property type="term" value="P:rRNA processing"/>
    <property type="evidence" value="ECO:0007669"/>
    <property type="project" value="UniProtKB-UniRule"/>
</dbReference>
<sequence length="194" mass="20660">MLAETAAMSARVCLGAITGPHGVRGLVKVKPFTEVPADIAAYGPVEDETGQRRFTLRVTGEAKGQVIVALDGVGDRNAAEALKGERLYVARDALPEPEDGSFYHADLIGMDVVATDGTPLGRVSALYDFGAGDLLEFRGEDGKARMLPFTEQIVPTVDLEARRMVVDPPEGALDDAPEKDAPEKDAPENPAEEE</sequence>
<dbReference type="InterPro" id="IPR011033">
    <property type="entry name" value="PRC_barrel-like_sf"/>
</dbReference>
<comment type="subunit">
    <text evidence="5">Binds ribosomal protein uS19.</text>
</comment>
<gene>
    <name evidence="5" type="primary">rimM</name>
    <name evidence="9" type="ORF">SAMN05660686_02297</name>
</gene>
<keyword evidence="1 5" id="KW-0963">Cytoplasm</keyword>
<dbReference type="GO" id="GO:0005737">
    <property type="term" value="C:cytoplasm"/>
    <property type="evidence" value="ECO:0007669"/>
    <property type="project" value="UniProtKB-SubCell"/>
</dbReference>
<dbReference type="Pfam" id="PF01782">
    <property type="entry name" value="RimM"/>
    <property type="match status" value="1"/>
</dbReference>
<dbReference type="GO" id="GO:0005840">
    <property type="term" value="C:ribosome"/>
    <property type="evidence" value="ECO:0007669"/>
    <property type="project" value="InterPro"/>
</dbReference>
<dbReference type="InterPro" id="IPR009000">
    <property type="entry name" value="Transl_B-barrel_sf"/>
</dbReference>
<accession>A0A8G2BKC1</accession>
<keyword evidence="10" id="KW-1185">Reference proteome</keyword>
<comment type="function">
    <text evidence="5">An accessory protein needed during the final step in the assembly of 30S ribosomal subunit, possibly for assembly of the head region. Essential for efficient processing of 16S rRNA. May be needed both before and after RbfA during the maturation of 16S rRNA. It has affinity for free ribosomal 30S subunits but not for 70S ribosomes.</text>
</comment>
<feature type="domain" description="RimM N-terminal" evidence="7">
    <location>
        <begin position="14"/>
        <end position="92"/>
    </location>
</feature>
<organism evidence="9 10">
    <name type="scientific">Thalassobaculum litoreum DSM 18839</name>
    <dbReference type="NCBI Taxonomy" id="1123362"/>
    <lineage>
        <taxon>Bacteria</taxon>
        <taxon>Pseudomonadati</taxon>
        <taxon>Pseudomonadota</taxon>
        <taxon>Alphaproteobacteria</taxon>
        <taxon>Rhodospirillales</taxon>
        <taxon>Thalassobaculaceae</taxon>
        <taxon>Thalassobaculum</taxon>
    </lineage>
</organism>
<reference evidence="9 10" key="1">
    <citation type="submission" date="2016-10" db="EMBL/GenBank/DDBJ databases">
        <authorList>
            <person name="Varghese N."/>
            <person name="Submissions S."/>
        </authorList>
    </citation>
    <scope>NUCLEOTIDE SEQUENCE [LARGE SCALE GENOMIC DNA]</scope>
    <source>
        <strain evidence="9 10">DSM 18839</strain>
    </source>
</reference>
<dbReference type="PANTHER" id="PTHR33692:SF1">
    <property type="entry name" value="RIBOSOME MATURATION FACTOR RIMM"/>
    <property type="match status" value="1"/>
</dbReference>
<proteinExistence type="inferred from homology"/>
<evidence type="ECO:0000259" key="8">
    <source>
        <dbReference type="Pfam" id="PF24986"/>
    </source>
</evidence>
<evidence type="ECO:0000256" key="1">
    <source>
        <dbReference type="ARBA" id="ARBA00022490"/>
    </source>
</evidence>